<evidence type="ECO:0000256" key="1">
    <source>
        <dbReference type="SAM" id="SignalP"/>
    </source>
</evidence>
<proteinExistence type="predicted"/>
<feature type="chain" id="PRO_5045882964" evidence="1">
    <location>
        <begin position="20"/>
        <end position="160"/>
    </location>
</feature>
<evidence type="ECO:0000313" key="2">
    <source>
        <dbReference type="EMBL" id="MDK2598719.1"/>
    </source>
</evidence>
<dbReference type="EMBL" id="JASJUT010000023">
    <property type="protein sequence ID" value="MDK2598719.1"/>
    <property type="molecule type" value="Genomic_DNA"/>
</dbReference>
<protein>
    <submittedName>
        <fullName evidence="2">DUF3016 domain-containing protein</fullName>
    </submittedName>
</protein>
<sequence>MKLINYAIVAMLMPMMANAGEVKVAWLDFKEYRDVFPAKETRGGYHKRIAKQFDSHLNKLAADMPDGYTLSVKFEDIDLAGDVRFNMNDIRIIKPIYFPRLKITYSVTDNAGKVVVEAQSKVLKDMNFMDRIKFGRDSEFYYDKRLLSDWYKDDVEPAVK</sequence>
<dbReference type="Proteomes" id="UP001231915">
    <property type="component" value="Unassembled WGS sequence"/>
</dbReference>
<organism evidence="2 3">
    <name type="scientific">Pseudoalteromonas obscura</name>
    <dbReference type="NCBI Taxonomy" id="3048491"/>
    <lineage>
        <taxon>Bacteria</taxon>
        <taxon>Pseudomonadati</taxon>
        <taxon>Pseudomonadota</taxon>
        <taxon>Gammaproteobacteria</taxon>
        <taxon>Alteromonadales</taxon>
        <taxon>Pseudoalteromonadaceae</taxon>
        <taxon>Pseudoalteromonas</taxon>
    </lineage>
</organism>
<dbReference type="Pfam" id="PF11454">
    <property type="entry name" value="DUF3016"/>
    <property type="match status" value="1"/>
</dbReference>
<gene>
    <name evidence="2" type="ORF">QNM18_27070</name>
</gene>
<reference evidence="2 3" key="1">
    <citation type="submission" date="2023-05" db="EMBL/GenBank/DDBJ databases">
        <title>Pseudoalteromonas ardens sp. nov., Pseudoalteromonas obscura sp. nov., and Pseudoalteromonas umbrosa sp. nov., isolated from the coral Montipora capitata.</title>
        <authorList>
            <person name="Thomas E.M."/>
            <person name="Smith E.M."/>
            <person name="Papke E."/>
            <person name="Shlafstein M.D."/>
            <person name="Oline D.K."/>
            <person name="Videau P."/>
            <person name="Saw J.H."/>
            <person name="Strangman W.K."/>
            <person name="Ushijima B."/>
        </authorList>
    </citation>
    <scope>NUCLEOTIDE SEQUENCE [LARGE SCALE GENOMIC DNA]</scope>
    <source>
        <strain evidence="2 3">P94</strain>
    </source>
</reference>
<comment type="caution">
    <text evidence="2">The sequence shown here is derived from an EMBL/GenBank/DDBJ whole genome shotgun (WGS) entry which is preliminary data.</text>
</comment>
<name>A0ABT7EUJ1_9GAMM</name>
<dbReference type="InterPro" id="IPR021557">
    <property type="entry name" value="DUF3016"/>
</dbReference>
<keyword evidence="1" id="KW-0732">Signal</keyword>
<accession>A0ABT7EUJ1</accession>
<evidence type="ECO:0000313" key="3">
    <source>
        <dbReference type="Proteomes" id="UP001231915"/>
    </source>
</evidence>
<keyword evidence="3" id="KW-1185">Reference proteome</keyword>
<feature type="signal peptide" evidence="1">
    <location>
        <begin position="1"/>
        <end position="19"/>
    </location>
</feature>